<dbReference type="Pfam" id="PF08448">
    <property type="entry name" value="PAS_4"/>
    <property type="match status" value="1"/>
</dbReference>
<dbReference type="InterPro" id="IPR013656">
    <property type="entry name" value="PAS_4"/>
</dbReference>
<comment type="catalytic activity">
    <reaction evidence="1">
        <text>ATP + protein L-histidine = ADP + protein N-phospho-L-histidine.</text>
        <dbReference type="EC" id="2.7.13.3"/>
    </reaction>
</comment>
<feature type="domain" description="Histidine kinase" evidence="8">
    <location>
        <begin position="150"/>
        <end position="365"/>
    </location>
</feature>
<dbReference type="OrthoDB" id="342253at2157"/>
<keyword evidence="4" id="KW-0808">Transferase</keyword>
<protein>
    <recommendedName>
        <fullName evidence="2">histidine kinase</fullName>
        <ecNumber evidence="2">2.7.13.3</ecNumber>
    </recommendedName>
</protein>
<dbReference type="Gene3D" id="3.30.565.10">
    <property type="entry name" value="Histidine kinase-like ATPase, C-terminal domain"/>
    <property type="match status" value="1"/>
</dbReference>
<dbReference type="NCBIfam" id="TIGR00229">
    <property type="entry name" value="sensory_box"/>
    <property type="match status" value="1"/>
</dbReference>
<evidence type="ECO:0000259" key="8">
    <source>
        <dbReference type="PROSITE" id="PS50109"/>
    </source>
</evidence>
<dbReference type="InterPro" id="IPR036097">
    <property type="entry name" value="HisK_dim/P_sf"/>
</dbReference>
<dbReference type="PANTHER" id="PTHR43711">
    <property type="entry name" value="TWO-COMPONENT HISTIDINE KINASE"/>
    <property type="match status" value="1"/>
</dbReference>
<evidence type="ECO:0000256" key="3">
    <source>
        <dbReference type="ARBA" id="ARBA00022553"/>
    </source>
</evidence>
<organism evidence="10 11">
    <name type="scientific">Candidatus Methanoperedens nitratireducens</name>
    <dbReference type="NCBI Taxonomy" id="1392998"/>
    <lineage>
        <taxon>Archaea</taxon>
        <taxon>Methanobacteriati</taxon>
        <taxon>Methanobacteriota</taxon>
        <taxon>Stenosarchaea group</taxon>
        <taxon>Methanomicrobia</taxon>
        <taxon>Methanosarcinales</taxon>
        <taxon>ANME-2 cluster</taxon>
        <taxon>Candidatus Methanoperedentaceae</taxon>
        <taxon>Candidatus Methanoperedens</taxon>
    </lineage>
</organism>
<dbReference type="InterPro" id="IPR035965">
    <property type="entry name" value="PAS-like_dom_sf"/>
</dbReference>
<keyword evidence="6" id="KW-0902">Two-component regulatory system</keyword>
<evidence type="ECO:0000256" key="4">
    <source>
        <dbReference type="ARBA" id="ARBA00022679"/>
    </source>
</evidence>
<keyword evidence="3" id="KW-0597">Phosphoprotein</keyword>
<dbReference type="SMART" id="SM00388">
    <property type="entry name" value="HisKA"/>
    <property type="match status" value="1"/>
</dbReference>
<dbReference type="EC" id="2.7.13.3" evidence="2"/>
<dbReference type="Proteomes" id="UP000027153">
    <property type="component" value="Unassembled WGS sequence"/>
</dbReference>
<proteinExistence type="predicted"/>
<evidence type="ECO:0000256" key="7">
    <source>
        <dbReference type="ARBA" id="ARBA00023136"/>
    </source>
</evidence>
<dbReference type="FunFam" id="3.30.565.10:FF:000006">
    <property type="entry name" value="Sensor histidine kinase WalK"/>
    <property type="match status" value="1"/>
</dbReference>
<dbReference type="InterPro" id="IPR000014">
    <property type="entry name" value="PAS"/>
</dbReference>
<dbReference type="InterPro" id="IPR003661">
    <property type="entry name" value="HisK_dim/P_dom"/>
</dbReference>
<dbReference type="CDD" id="cd00082">
    <property type="entry name" value="HisKA"/>
    <property type="match status" value="1"/>
</dbReference>
<evidence type="ECO:0000313" key="10">
    <source>
        <dbReference type="EMBL" id="KCZ72135.1"/>
    </source>
</evidence>
<dbReference type="PROSITE" id="PS50109">
    <property type="entry name" value="HIS_KIN"/>
    <property type="match status" value="1"/>
</dbReference>
<dbReference type="EMBL" id="JMIY01000003">
    <property type="protein sequence ID" value="KCZ72135.1"/>
    <property type="molecule type" value="Genomic_DNA"/>
</dbReference>
<dbReference type="PROSITE" id="PS50113">
    <property type="entry name" value="PAC"/>
    <property type="match status" value="1"/>
</dbReference>
<evidence type="ECO:0000256" key="2">
    <source>
        <dbReference type="ARBA" id="ARBA00012438"/>
    </source>
</evidence>
<dbReference type="InterPro" id="IPR036890">
    <property type="entry name" value="HATPase_C_sf"/>
</dbReference>
<comment type="caution">
    <text evidence="10">The sequence shown here is derived from an EMBL/GenBank/DDBJ whole genome shotgun (WGS) entry which is preliminary data.</text>
</comment>
<dbReference type="InterPro" id="IPR003594">
    <property type="entry name" value="HATPase_dom"/>
</dbReference>
<evidence type="ECO:0000256" key="6">
    <source>
        <dbReference type="ARBA" id="ARBA00023012"/>
    </source>
</evidence>
<dbReference type="InterPro" id="IPR050736">
    <property type="entry name" value="Sensor_HK_Regulatory"/>
</dbReference>
<dbReference type="SUPFAM" id="SSF47384">
    <property type="entry name" value="Homodimeric domain of signal transducing histidine kinase"/>
    <property type="match status" value="1"/>
</dbReference>
<dbReference type="SMART" id="SM00387">
    <property type="entry name" value="HATPase_c"/>
    <property type="match status" value="1"/>
</dbReference>
<keyword evidence="11" id="KW-1185">Reference proteome</keyword>
<evidence type="ECO:0000256" key="5">
    <source>
        <dbReference type="ARBA" id="ARBA00022777"/>
    </source>
</evidence>
<accession>A0A062V9V9</accession>
<dbReference type="PANTHER" id="PTHR43711:SF1">
    <property type="entry name" value="HISTIDINE KINASE 1"/>
    <property type="match status" value="1"/>
</dbReference>
<dbReference type="Gene3D" id="1.10.287.130">
    <property type="match status" value="1"/>
</dbReference>
<dbReference type="Gene3D" id="3.30.450.20">
    <property type="entry name" value="PAS domain"/>
    <property type="match status" value="1"/>
</dbReference>
<gene>
    <name evidence="10" type="ORF">ANME2D_01538</name>
</gene>
<keyword evidence="7" id="KW-0472">Membrane</keyword>
<reference evidence="10 11" key="1">
    <citation type="journal article" date="2013" name="Nature">
        <title>Anaerobic oxidation of methane coupled to nitrate reduction in a novel archaeal lineage.</title>
        <authorList>
            <person name="Haroon M.F."/>
            <person name="Hu S."/>
            <person name="Shi Y."/>
            <person name="Imelfort M."/>
            <person name="Keller J."/>
            <person name="Hugenholtz P."/>
            <person name="Yuan Z."/>
            <person name="Tyson G.W."/>
        </authorList>
    </citation>
    <scope>NUCLEOTIDE SEQUENCE [LARGE SCALE GENOMIC DNA]</scope>
    <source>
        <strain evidence="10 11">ANME-2d</strain>
    </source>
</reference>
<evidence type="ECO:0000313" key="11">
    <source>
        <dbReference type="Proteomes" id="UP000027153"/>
    </source>
</evidence>
<name>A0A062V9V9_9EURY</name>
<dbReference type="Pfam" id="PF00512">
    <property type="entry name" value="HisKA"/>
    <property type="match status" value="1"/>
</dbReference>
<evidence type="ECO:0000259" key="9">
    <source>
        <dbReference type="PROSITE" id="PS50113"/>
    </source>
</evidence>
<dbReference type="InterPro" id="IPR000700">
    <property type="entry name" value="PAS-assoc_C"/>
</dbReference>
<dbReference type="InterPro" id="IPR004358">
    <property type="entry name" value="Sig_transdc_His_kin-like_C"/>
</dbReference>
<sequence>MLEEEILNNINLAIHVVDRDMKILAVNKELLNLNRGRLKEEDMLNRDLFEVFPQLREKHIDKEYEYIINTGETIQSEDKTEYNGDIIYTSTSRIPIKDKNGNVEKIITVMRDVSDQRRLEEELKDSYEELRLTYSKLKELYKIKDSFLSNMSHELRTPLTSIIGFTELLLEEDITSDQKHKLEIILRNSKRLSRLIRGLLDTSLIESSDFQLDIQTLSIYDLITQVPEDIKTMALIKDIPIDIDIPQHLAVEGDRDRLIQVFSSIVDNAIKYTIKGRIKITAEEEDKWIHIRIDDTGIGIPRDKLDMIFDRFYQLDSISAYVPNHGGTGLGLWISKNIVEAHSGKIWAESKNIGSTFHILLPKRGYNG</sequence>
<feature type="domain" description="PAC" evidence="9">
    <location>
        <begin position="72"/>
        <end position="125"/>
    </location>
</feature>
<evidence type="ECO:0000256" key="1">
    <source>
        <dbReference type="ARBA" id="ARBA00000085"/>
    </source>
</evidence>
<dbReference type="Pfam" id="PF02518">
    <property type="entry name" value="HATPase_c"/>
    <property type="match status" value="1"/>
</dbReference>
<dbReference type="RefSeq" id="WP_052368646.1">
    <property type="nucleotide sequence ID" value="NZ_JMIY01000003.1"/>
</dbReference>
<dbReference type="PRINTS" id="PR00344">
    <property type="entry name" value="BCTRLSENSOR"/>
</dbReference>
<dbReference type="InterPro" id="IPR005467">
    <property type="entry name" value="His_kinase_dom"/>
</dbReference>
<dbReference type="FunFam" id="1.10.287.130:FF:000001">
    <property type="entry name" value="Two-component sensor histidine kinase"/>
    <property type="match status" value="1"/>
</dbReference>
<dbReference type="SUPFAM" id="SSF55785">
    <property type="entry name" value="PYP-like sensor domain (PAS domain)"/>
    <property type="match status" value="1"/>
</dbReference>
<dbReference type="GO" id="GO:0000155">
    <property type="term" value="F:phosphorelay sensor kinase activity"/>
    <property type="evidence" value="ECO:0007669"/>
    <property type="project" value="InterPro"/>
</dbReference>
<dbReference type="SUPFAM" id="SSF55874">
    <property type="entry name" value="ATPase domain of HSP90 chaperone/DNA topoisomerase II/histidine kinase"/>
    <property type="match status" value="1"/>
</dbReference>
<dbReference type="CDD" id="cd00130">
    <property type="entry name" value="PAS"/>
    <property type="match status" value="1"/>
</dbReference>
<dbReference type="AlphaFoldDB" id="A0A062V9V9"/>
<keyword evidence="5" id="KW-0418">Kinase</keyword>